<name>A0A1I3EMG9_9RHOB</name>
<dbReference type="AlphaFoldDB" id="A0A1I3EMG9"/>
<dbReference type="InterPro" id="IPR029058">
    <property type="entry name" value="AB_hydrolase_fold"/>
</dbReference>
<keyword evidence="2" id="KW-1185">Reference proteome</keyword>
<dbReference type="RefSeq" id="WP_092859237.1">
    <property type="nucleotide sequence ID" value="NZ_FOQH01000003.1"/>
</dbReference>
<accession>A0A1I3EMG9</accession>
<reference evidence="1 2" key="1">
    <citation type="submission" date="2016-10" db="EMBL/GenBank/DDBJ databases">
        <authorList>
            <person name="de Groot N.N."/>
        </authorList>
    </citation>
    <scope>NUCLEOTIDE SEQUENCE [LARGE SCALE GENOMIC DNA]</scope>
    <source>
        <strain evidence="1 2">CGMCC 1.11030</strain>
    </source>
</reference>
<dbReference type="Gene3D" id="3.40.50.1820">
    <property type="entry name" value="alpha/beta hydrolase"/>
    <property type="match status" value="1"/>
</dbReference>
<gene>
    <name evidence="1" type="ORF">SAMN05216258_103475</name>
</gene>
<dbReference type="STRING" id="1114924.SAMN05216258_103475"/>
<evidence type="ECO:0000313" key="2">
    <source>
        <dbReference type="Proteomes" id="UP000199377"/>
    </source>
</evidence>
<sequence length="353" mass="37854">MTLMHVTTRAQALLVRDARGRPAPLGPAVAAIPRGVPVTILLHGYKYRPFERGRDPHAWLYGLPGEGPSGADWPAELGFSRLDPADGLCIGFGWDAWAAHGPSFARRRRNGFAEVYDRAAGAAESLAALVVHLQALRPDLEIDLFAHSLGARVALQALADPRVAPAVGRALLLGPAEDAALARAAMADGGEEGPQVFHVAARHNDPYDALFEAAAPRLAGRRRQALGRAGLGQAREDWIDLQLDLPAFAAWARGRGVPLDDASPRVCHWSFYDRPGAMDLYRAILRERSAWSIPALRAAGAPEGLAPRWSRLAPPRALAPEARPGWGGAWPALRRAARRAERELPGPDLAAGA</sequence>
<evidence type="ECO:0008006" key="3">
    <source>
        <dbReference type="Google" id="ProtNLM"/>
    </source>
</evidence>
<dbReference type="SUPFAM" id="SSF53474">
    <property type="entry name" value="alpha/beta-Hydrolases"/>
    <property type="match status" value="1"/>
</dbReference>
<dbReference type="Proteomes" id="UP000199377">
    <property type="component" value="Unassembled WGS sequence"/>
</dbReference>
<dbReference type="EMBL" id="FOQH01000003">
    <property type="protein sequence ID" value="SFI00176.1"/>
    <property type="molecule type" value="Genomic_DNA"/>
</dbReference>
<protein>
    <recommendedName>
        <fullName evidence="3">Alpha/beta hydrolase</fullName>
    </recommendedName>
</protein>
<organism evidence="1 2">
    <name type="scientific">Albimonas pacifica</name>
    <dbReference type="NCBI Taxonomy" id="1114924"/>
    <lineage>
        <taxon>Bacteria</taxon>
        <taxon>Pseudomonadati</taxon>
        <taxon>Pseudomonadota</taxon>
        <taxon>Alphaproteobacteria</taxon>
        <taxon>Rhodobacterales</taxon>
        <taxon>Paracoccaceae</taxon>
        <taxon>Albimonas</taxon>
    </lineage>
</organism>
<evidence type="ECO:0000313" key="1">
    <source>
        <dbReference type="EMBL" id="SFI00176.1"/>
    </source>
</evidence>
<dbReference type="OrthoDB" id="7303283at2"/>
<proteinExistence type="predicted"/>